<dbReference type="KEGG" id="fal:FRAAL4697"/>
<protein>
    <submittedName>
        <fullName evidence="2">Uncharacterized protein</fullName>
    </submittedName>
</protein>
<gene>
    <name evidence="2" type="ordered locus">FRAAL4697</name>
</gene>
<organism evidence="2 3">
    <name type="scientific">Frankia alni (strain DSM 45986 / CECT 9034 / ACN14a)</name>
    <dbReference type="NCBI Taxonomy" id="326424"/>
    <lineage>
        <taxon>Bacteria</taxon>
        <taxon>Bacillati</taxon>
        <taxon>Actinomycetota</taxon>
        <taxon>Actinomycetes</taxon>
        <taxon>Frankiales</taxon>
        <taxon>Frankiaceae</taxon>
        <taxon>Frankia</taxon>
    </lineage>
</organism>
<name>Q0RGP7_FRAAA</name>
<dbReference type="Proteomes" id="UP000000657">
    <property type="component" value="Chromosome"/>
</dbReference>
<reference evidence="2 3" key="1">
    <citation type="journal article" date="2007" name="Genome Res.">
        <title>Genome characteristics of facultatively symbiotic Frankia sp. strains reflect host range and host plant biogeography.</title>
        <authorList>
            <person name="Normand P."/>
            <person name="Lapierre P."/>
            <person name="Tisa L.S."/>
            <person name="Gogarten J.P."/>
            <person name="Alloisio N."/>
            <person name="Bagnarol E."/>
            <person name="Bassi C.A."/>
            <person name="Berry A.M."/>
            <person name="Bickhart D.M."/>
            <person name="Choisne N."/>
            <person name="Couloux A."/>
            <person name="Cournoyer B."/>
            <person name="Cruveiller S."/>
            <person name="Daubin V."/>
            <person name="Demange N."/>
            <person name="Francino M.P."/>
            <person name="Goltsman E."/>
            <person name="Huang Y."/>
            <person name="Kopp O.R."/>
            <person name="Labarre L."/>
            <person name="Lapidus A."/>
            <person name="Lavire C."/>
            <person name="Marechal J."/>
            <person name="Martinez M."/>
            <person name="Mastronunzio J.E."/>
            <person name="Mullin B.C."/>
            <person name="Niemann J."/>
            <person name="Pujic P."/>
            <person name="Rawnsley T."/>
            <person name="Rouy Z."/>
            <person name="Schenowitz C."/>
            <person name="Sellstedt A."/>
            <person name="Tavares F."/>
            <person name="Tomkins J.P."/>
            <person name="Vallenet D."/>
            <person name="Valverde C."/>
            <person name="Wall L.G."/>
            <person name="Wang Y."/>
            <person name="Medigue C."/>
            <person name="Benson D.R."/>
        </authorList>
    </citation>
    <scope>NUCLEOTIDE SEQUENCE [LARGE SCALE GENOMIC DNA]</scope>
    <source>
        <strain evidence="3">DSM 45986 / CECT 9034 / ACN14a</strain>
    </source>
</reference>
<dbReference type="AlphaFoldDB" id="Q0RGP7"/>
<evidence type="ECO:0000313" key="3">
    <source>
        <dbReference type="Proteomes" id="UP000000657"/>
    </source>
</evidence>
<feature type="region of interest" description="Disordered" evidence="1">
    <location>
        <begin position="1"/>
        <end position="21"/>
    </location>
</feature>
<sequence>MTPGQADTKLPWQAGASPATTNLKGARETILLIEQLIRAASHGQDPVVVGKPA</sequence>
<evidence type="ECO:0000313" key="2">
    <source>
        <dbReference type="EMBL" id="CAJ63339.1"/>
    </source>
</evidence>
<proteinExistence type="predicted"/>
<dbReference type="HOGENOM" id="CLU_3061792_0_0_11"/>
<keyword evidence="3" id="KW-1185">Reference proteome</keyword>
<accession>Q0RGP7</accession>
<evidence type="ECO:0000256" key="1">
    <source>
        <dbReference type="SAM" id="MobiDB-lite"/>
    </source>
</evidence>
<dbReference type="EMBL" id="CT573213">
    <property type="protein sequence ID" value="CAJ63339.1"/>
    <property type="molecule type" value="Genomic_DNA"/>
</dbReference>